<dbReference type="KEGG" id="cmp:Cha6605_5528"/>
<sequence length="50" mass="5736">MNCVLLEEMALYGVAGEPAYIDNIFLFRYSLGNITIYSFQTLNDYFCLAN</sequence>
<dbReference type="HOGENOM" id="CLU_3115985_0_0_3"/>
<protein>
    <submittedName>
        <fullName evidence="1">Uncharacterized protein</fullName>
    </submittedName>
</protein>
<evidence type="ECO:0000313" key="2">
    <source>
        <dbReference type="Proteomes" id="UP000010366"/>
    </source>
</evidence>
<dbReference type="Proteomes" id="UP000010366">
    <property type="component" value="Chromosome"/>
</dbReference>
<gene>
    <name evidence="1" type="ORF">Cha6605_5528</name>
</gene>
<organism evidence="1 2">
    <name type="scientific">Chamaesiphon minutus (strain ATCC 27169 / PCC 6605)</name>
    <dbReference type="NCBI Taxonomy" id="1173020"/>
    <lineage>
        <taxon>Bacteria</taxon>
        <taxon>Bacillati</taxon>
        <taxon>Cyanobacteriota</taxon>
        <taxon>Cyanophyceae</taxon>
        <taxon>Gomontiellales</taxon>
        <taxon>Chamaesiphonaceae</taxon>
        <taxon>Chamaesiphon</taxon>
    </lineage>
</organism>
<dbReference type="EMBL" id="CP003600">
    <property type="protein sequence ID" value="AFY96408.1"/>
    <property type="molecule type" value="Genomic_DNA"/>
</dbReference>
<keyword evidence="2" id="KW-1185">Reference proteome</keyword>
<dbReference type="AlphaFoldDB" id="K9UP08"/>
<name>K9UP08_CHAP6</name>
<proteinExistence type="predicted"/>
<reference evidence="1 2" key="1">
    <citation type="submission" date="2012-05" db="EMBL/GenBank/DDBJ databases">
        <title>Finished chromosome of genome of Chamaesiphon sp. PCC 6605.</title>
        <authorList>
            <consortium name="US DOE Joint Genome Institute"/>
            <person name="Gugger M."/>
            <person name="Coursin T."/>
            <person name="Rippka R."/>
            <person name="Tandeau De Marsac N."/>
            <person name="Huntemann M."/>
            <person name="Wei C.-L."/>
            <person name="Han J."/>
            <person name="Detter J.C."/>
            <person name="Han C."/>
            <person name="Tapia R."/>
            <person name="Chen A."/>
            <person name="Kyrpides N."/>
            <person name="Mavromatis K."/>
            <person name="Markowitz V."/>
            <person name="Szeto E."/>
            <person name="Ivanova N."/>
            <person name="Pagani I."/>
            <person name="Pati A."/>
            <person name="Goodwin L."/>
            <person name="Nordberg H.P."/>
            <person name="Cantor M.N."/>
            <person name="Hua S.X."/>
            <person name="Woyke T."/>
            <person name="Kerfeld C.A."/>
        </authorList>
    </citation>
    <scope>NUCLEOTIDE SEQUENCE [LARGE SCALE GENOMIC DNA]</scope>
    <source>
        <strain evidence="2">ATCC 27169 / PCC 6605</strain>
    </source>
</reference>
<evidence type="ECO:0000313" key="1">
    <source>
        <dbReference type="EMBL" id="AFY96408.1"/>
    </source>
</evidence>
<dbReference type="RefSeq" id="WP_015162491.1">
    <property type="nucleotide sequence ID" value="NC_019697.1"/>
</dbReference>
<accession>K9UP08</accession>